<dbReference type="PANTHER" id="PTHR10953:SF102">
    <property type="entry name" value="ADENYLYLTRANSFERASE AND SULFURTRANSFERASE MOCS3"/>
    <property type="match status" value="1"/>
</dbReference>
<name>A0A2T0WDF0_9BACT</name>
<dbReference type="PROSITE" id="PS50206">
    <property type="entry name" value="RHODANESE_3"/>
    <property type="match status" value="1"/>
</dbReference>
<dbReference type="InterPro" id="IPR035985">
    <property type="entry name" value="Ubiquitin-activating_enz"/>
</dbReference>
<dbReference type="GO" id="GO:0061605">
    <property type="term" value="F:molybdopterin-synthase adenylyltransferase activity"/>
    <property type="evidence" value="ECO:0007669"/>
    <property type="project" value="UniProtKB-EC"/>
</dbReference>
<keyword evidence="15" id="KW-1185">Reference proteome</keyword>
<evidence type="ECO:0000256" key="3">
    <source>
        <dbReference type="ARBA" id="ARBA00022741"/>
    </source>
</evidence>
<evidence type="ECO:0000313" key="14">
    <source>
        <dbReference type="EMBL" id="PRY84554.1"/>
    </source>
</evidence>
<dbReference type="GO" id="GO:0005829">
    <property type="term" value="C:cytosol"/>
    <property type="evidence" value="ECO:0007669"/>
    <property type="project" value="TreeGrafter"/>
</dbReference>
<keyword evidence="2 14" id="KW-0808">Transferase</keyword>
<feature type="domain" description="Rhodanese" evidence="13">
    <location>
        <begin position="302"/>
        <end position="358"/>
    </location>
</feature>
<evidence type="ECO:0000256" key="8">
    <source>
        <dbReference type="ARBA" id="ARBA00066884"/>
    </source>
</evidence>
<dbReference type="OrthoDB" id="9804286at2"/>
<dbReference type="InterPro" id="IPR036873">
    <property type="entry name" value="Rhodanese-like_dom_sf"/>
</dbReference>
<sequence length="360" mass="40114">MDRFERQYILPGFGHAAQKKLCEAKVLVVGAGGLGCPSLLYLAAAGIGTIGIVDGDKVSLSNLNRQVLFGQRDIGKNKAETASKIILQKYDDIKVIPFPIFLRTDNIIDIIKDYDLVLDGSDNFPTRYLINDACLILGKPLIFGAIYQTEGQVAIFNKEGQKSVNYRDIYPTPPTAQEVPNCNETGVLGVLPGLIGTLMATETIKLISGYGETLSGKMLFYNLIDHSTYKIELSKNPESDLQRPQSVADLHKMDYHDFCGISAQLDWDTIPELLEQNLETVLIDVREEYEEPKLEEYPYTRIELSQLDNAHESLYKFTNILIFCQSGIRSQQAAKALQEKFPDKNIKSIAGGILSLTIRN</sequence>
<evidence type="ECO:0000256" key="12">
    <source>
        <dbReference type="ARBA" id="ARBA00078531"/>
    </source>
</evidence>
<comment type="catalytic activity">
    <reaction evidence="5">
        <text>[molybdopterin-synthase sulfur-carrier protein]-C-terminal Gly-Gly + ATP + H(+) = [molybdopterin-synthase sulfur-carrier protein]-C-terminal Gly-Gly-AMP + diphosphate</text>
        <dbReference type="Rhea" id="RHEA:43616"/>
        <dbReference type="Rhea" id="RHEA-COMP:12159"/>
        <dbReference type="Rhea" id="RHEA-COMP:12202"/>
        <dbReference type="ChEBI" id="CHEBI:15378"/>
        <dbReference type="ChEBI" id="CHEBI:30616"/>
        <dbReference type="ChEBI" id="CHEBI:33019"/>
        <dbReference type="ChEBI" id="CHEBI:90618"/>
        <dbReference type="ChEBI" id="CHEBI:90778"/>
        <dbReference type="EC" id="2.7.7.80"/>
    </reaction>
</comment>
<dbReference type="RefSeq" id="WP_106135503.1">
    <property type="nucleotide sequence ID" value="NZ_PVTR01000019.1"/>
</dbReference>
<keyword evidence="3" id="KW-0547">Nucleotide-binding</keyword>
<evidence type="ECO:0000256" key="6">
    <source>
        <dbReference type="ARBA" id="ARBA00055169"/>
    </source>
</evidence>
<dbReference type="CDD" id="cd00158">
    <property type="entry name" value="RHOD"/>
    <property type="match status" value="1"/>
</dbReference>
<comment type="caution">
    <text evidence="14">The sequence shown here is derived from an EMBL/GenBank/DDBJ whole genome shotgun (WGS) entry which is preliminary data.</text>
</comment>
<evidence type="ECO:0000259" key="13">
    <source>
        <dbReference type="PROSITE" id="PS50206"/>
    </source>
</evidence>
<evidence type="ECO:0000256" key="4">
    <source>
        <dbReference type="ARBA" id="ARBA00022840"/>
    </source>
</evidence>
<keyword evidence="4" id="KW-0067">ATP-binding</keyword>
<dbReference type="InterPro" id="IPR001763">
    <property type="entry name" value="Rhodanese-like_dom"/>
</dbReference>
<evidence type="ECO:0000256" key="11">
    <source>
        <dbReference type="ARBA" id="ARBA00075328"/>
    </source>
</evidence>
<evidence type="ECO:0000256" key="1">
    <source>
        <dbReference type="ARBA" id="ARBA00009919"/>
    </source>
</evidence>
<reference evidence="14 15" key="1">
    <citation type="submission" date="2018-03" db="EMBL/GenBank/DDBJ databases">
        <title>Genomic Encyclopedia of Archaeal and Bacterial Type Strains, Phase II (KMG-II): from individual species to whole genera.</title>
        <authorList>
            <person name="Goeker M."/>
        </authorList>
    </citation>
    <scope>NUCLEOTIDE SEQUENCE [LARGE SCALE GENOMIC DNA]</scope>
    <source>
        <strain evidence="14 15">DSM 27929</strain>
    </source>
</reference>
<dbReference type="InterPro" id="IPR000594">
    <property type="entry name" value="ThiF_NAD_FAD-bd"/>
</dbReference>
<dbReference type="Pfam" id="PF00899">
    <property type="entry name" value="ThiF"/>
    <property type="match status" value="1"/>
</dbReference>
<dbReference type="CDD" id="cd00757">
    <property type="entry name" value="ThiF_MoeB_HesA_family"/>
    <property type="match status" value="1"/>
</dbReference>
<dbReference type="AlphaFoldDB" id="A0A2T0WDF0"/>
<comment type="similarity">
    <text evidence="1">Belongs to the HesA/MoeB/ThiF family.</text>
</comment>
<dbReference type="Gene3D" id="3.40.250.10">
    <property type="entry name" value="Rhodanese-like domain"/>
    <property type="match status" value="1"/>
</dbReference>
<organism evidence="14 15">
    <name type="scientific">Mongoliibacter ruber</name>
    <dbReference type="NCBI Taxonomy" id="1750599"/>
    <lineage>
        <taxon>Bacteria</taxon>
        <taxon>Pseudomonadati</taxon>
        <taxon>Bacteroidota</taxon>
        <taxon>Cytophagia</taxon>
        <taxon>Cytophagales</taxon>
        <taxon>Cyclobacteriaceae</taxon>
        <taxon>Mongoliibacter</taxon>
    </lineage>
</organism>
<gene>
    <name evidence="14" type="ORF">CLW00_11915</name>
</gene>
<proteinExistence type="inferred from homology"/>
<dbReference type="FunFam" id="3.40.50.720:FF:000033">
    <property type="entry name" value="Adenylyltransferase and sulfurtransferase MOCS3"/>
    <property type="match status" value="1"/>
</dbReference>
<dbReference type="InterPro" id="IPR045886">
    <property type="entry name" value="ThiF/MoeB/HesA"/>
</dbReference>
<dbReference type="Proteomes" id="UP000238157">
    <property type="component" value="Unassembled WGS sequence"/>
</dbReference>
<accession>A0A2T0WDF0</accession>
<dbReference type="GO" id="GO:0008146">
    <property type="term" value="F:sulfotransferase activity"/>
    <property type="evidence" value="ECO:0007669"/>
    <property type="project" value="TreeGrafter"/>
</dbReference>
<dbReference type="EC" id="2.7.7.80" evidence="8"/>
<evidence type="ECO:0000256" key="9">
    <source>
        <dbReference type="ARBA" id="ARBA00073635"/>
    </source>
</evidence>
<dbReference type="PANTHER" id="PTHR10953">
    <property type="entry name" value="UBIQUITIN-ACTIVATING ENZYME E1"/>
    <property type="match status" value="1"/>
</dbReference>
<comment type="subunit">
    <text evidence="7">Homodimer. Forms a stable heterotetrameric complex of 2 MoeB and 2 MoaD during adenylation of MoaD.</text>
</comment>
<evidence type="ECO:0000256" key="7">
    <source>
        <dbReference type="ARBA" id="ARBA00063809"/>
    </source>
</evidence>
<dbReference type="GO" id="GO:0008641">
    <property type="term" value="F:ubiquitin-like modifier activating enzyme activity"/>
    <property type="evidence" value="ECO:0007669"/>
    <property type="project" value="InterPro"/>
</dbReference>
<evidence type="ECO:0000313" key="15">
    <source>
        <dbReference type="Proteomes" id="UP000238157"/>
    </source>
</evidence>
<dbReference type="SUPFAM" id="SSF69572">
    <property type="entry name" value="Activating enzymes of the ubiquitin-like proteins"/>
    <property type="match status" value="1"/>
</dbReference>
<keyword evidence="14" id="KW-0548">Nucleotidyltransferase</keyword>
<evidence type="ECO:0000256" key="5">
    <source>
        <dbReference type="ARBA" id="ARBA00052218"/>
    </source>
</evidence>
<evidence type="ECO:0000256" key="10">
    <source>
        <dbReference type="ARBA" id="ARBA00075110"/>
    </source>
</evidence>
<dbReference type="GO" id="GO:0005524">
    <property type="term" value="F:ATP binding"/>
    <property type="evidence" value="ECO:0007669"/>
    <property type="project" value="UniProtKB-KW"/>
</dbReference>
<dbReference type="Gene3D" id="3.40.50.720">
    <property type="entry name" value="NAD(P)-binding Rossmann-like Domain"/>
    <property type="match status" value="1"/>
</dbReference>
<comment type="function">
    <text evidence="6">Catalyzes the adenylation by ATP of the carboxyl group of the C-terminal glycine of sulfur carrier protein MoaD.</text>
</comment>
<protein>
    <recommendedName>
        <fullName evidence="9">Molybdopterin-synthase adenylyltransferase</fullName>
        <ecNumber evidence="8">2.7.7.80</ecNumber>
    </recommendedName>
    <alternativeName>
        <fullName evidence="12">MoaD protein adenylase</fullName>
    </alternativeName>
    <alternativeName>
        <fullName evidence="10">Molybdopterin-converting factor subunit 1 adenylase</fullName>
    </alternativeName>
    <alternativeName>
        <fullName evidence="11">Sulfur carrier protein MoaD adenylyltransferase</fullName>
    </alternativeName>
</protein>
<dbReference type="EMBL" id="PVTR01000019">
    <property type="protein sequence ID" value="PRY84554.1"/>
    <property type="molecule type" value="Genomic_DNA"/>
</dbReference>
<evidence type="ECO:0000256" key="2">
    <source>
        <dbReference type="ARBA" id="ARBA00022679"/>
    </source>
</evidence>
<dbReference type="GO" id="GO:0004792">
    <property type="term" value="F:thiosulfate-cyanide sulfurtransferase activity"/>
    <property type="evidence" value="ECO:0007669"/>
    <property type="project" value="TreeGrafter"/>
</dbReference>